<evidence type="ECO:0000256" key="3">
    <source>
        <dbReference type="ARBA" id="ARBA00023128"/>
    </source>
</evidence>
<dbReference type="NCBIfam" id="TIGR03317">
    <property type="entry name" value="ygfZ_signature"/>
    <property type="match status" value="1"/>
</dbReference>
<evidence type="ECO:0000256" key="2">
    <source>
        <dbReference type="ARBA" id="ARBA00022946"/>
    </source>
</evidence>
<evidence type="ECO:0000256" key="1">
    <source>
        <dbReference type="ARBA" id="ARBA00004173"/>
    </source>
</evidence>
<proteinExistence type="predicted"/>
<dbReference type="Pfam" id="PF25455">
    <property type="entry name" value="Beta-barrel_CAF17_C"/>
    <property type="match status" value="1"/>
</dbReference>
<dbReference type="InterPro" id="IPR017703">
    <property type="entry name" value="YgfZ/GCV_T_CS"/>
</dbReference>
<dbReference type="GO" id="GO:0005759">
    <property type="term" value="C:mitochondrial matrix"/>
    <property type="evidence" value="ECO:0007669"/>
    <property type="project" value="EnsemblPlants"/>
</dbReference>
<feature type="domain" description="CAF17 C-terminal" evidence="5">
    <location>
        <begin position="386"/>
        <end position="475"/>
    </location>
</feature>
<keyword evidence="7" id="KW-1185">Reference proteome</keyword>
<feature type="region of interest" description="Disordered" evidence="4">
    <location>
        <begin position="126"/>
        <end position="157"/>
    </location>
</feature>
<evidence type="ECO:0000259" key="5">
    <source>
        <dbReference type="Pfam" id="PF25455"/>
    </source>
</evidence>
<dbReference type="InterPro" id="IPR027266">
    <property type="entry name" value="TrmE/GcvT-like"/>
</dbReference>
<dbReference type="OrthoDB" id="191995at2759"/>
<dbReference type="Gene3D" id="3.30.1360.120">
    <property type="entry name" value="Probable tRNA modification gtpase trme, domain 1"/>
    <property type="match status" value="1"/>
</dbReference>
<evidence type="ECO:0000313" key="6">
    <source>
        <dbReference type="EMBL" id="GBG88200.1"/>
    </source>
</evidence>
<sequence>MRRAVAKVPTAIAGGCRASSARSVGERLGCRRASAAERGGAVGVRCSDLLAGRPRESVRGGDRLFHTSGSGDCDVARGESAEAARGDVGGAVARLRSRGVARLSGRDLLNFLQGLVSNDVSGFARGRVSASSSSSPSSAGPDAASALPSPIPTPNVASSPDPVIYATALTPQGRFLYDLFLYGEPSGHLRLSRSGNGPALGTSPDEPILFADVDRATVDELLSHLKKYRLRAKVGIEDVSDDFAVWASFGGKLKSVGGSGADDDKKIAGSIGWGAEVDAAGVASAKATATGWTWVRDPRLGSLGFRGIFPAKERPPSADADKEVGEERYRLWRYENGVAEGPAEIEKGEAFPLEYNLDQLNAISYEKGCYVGQELTARTHHRGVVRKRLVPLRLEQPSGSGNLQSVSAAIHATGDVGVLDVVTGKQVGRVVALEGKTGIGILRLQAAFREDAQLKLEPSELTQVRVIPSRPSWWPEHWGNEEKETSA</sequence>
<keyword evidence="2" id="KW-0809">Transit peptide</keyword>
<dbReference type="Proteomes" id="UP000265515">
    <property type="component" value="Unassembled WGS sequence"/>
</dbReference>
<protein>
    <recommendedName>
        <fullName evidence="5">CAF17 C-terminal domain-containing protein</fullName>
    </recommendedName>
</protein>
<evidence type="ECO:0000256" key="4">
    <source>
        <dbReference type="SAM" id="MobiDB-lite"/>
    </source>
</evidence>
<dbReference type="EMBL" id="BFEA01000656">
    <property type="protein sequence ID" value="GBG88200.1"/>
    <property type="molecule type" value="Genomic_DNA"/>
</dbReference>
<dbReference type="InterPro" id="IPR045179">
    <property type="entry name" value="YgfZ/GcvT"/>
</dbReference>
<dbReference type="PANTHER" id="PTHR22602:SF0">
    <property type="entry name" value="TRANSFERASE CAF17, MITOCHONDRIAL-RELATED"/>
    <property type="match status" value="1"/>
</dbReference>
<evidence type="ECO:0000313" key="7">
    <source>
        <dbReference type="Proteomes" id="UP000265515"/>
    </source>
</evidence>
<dbReference type="STRING" id="69332.A0A388M0V1"/>
<dbReference type="Gramene" id="GBG88200">
    <property type="protein sequence ID" value="GBG88200"/>
    <property type="gene ID" value="CBR_g46688"/>
</dbReference>
<dbReference type="OMA" id="MDRLHGV"/>
<gene>
    <name evidence="6" type="ORF">CBR_g46688</name>
</gene>
<reference evidence="6 7" key="1">
    <citation type="journal article" date="2018" name="Cell">
        <title>The Chara Genome: Secondary Complexity and Implications for Plant Terrestrialization.</title>
        <authorList>
            <person name="Nishiyama T."/>
            <person name="Sakayama H."/>
            <person name="Vries J.D."/>
            <person name="Buschmann H."/>
            <person name="Saint-Marcoux D."/>
            <person name="Ullrich K.K."/>
            <person name="Haas F.B."/>
            <person name="Vanderstraeten L."/>
            <person name="Becker D."/>
            <person name="Lang D."/>
            <person name="Vosolsobe S."/>
            <person name="Rombauts S."/>
            <person name="Wilhelmsson P.K.I."/>
            <person name="Janitza P."/>
            <person name="Kern R."/>
            <person name="Heyl A."/>
            <person name="Rumpler F."/>
            <person name="Villalobos L.I.A.C."/>
            <person name="Clay J.M."/>
            <person name="Skokan R."/>
            <person name="Toyoda A."/>
            <person name="Suzuki Y."/>
            <person name="Kagoshima H."/>
            <person name="Schijlen E."/>
            <person name="Tajeshwar N."/>
            <person name="Catarino B."/>
            <person name="Hetherington A.J."/>
            <person name="Saltykova A."/>
            <person name="Bonnot C."/>
            <person name="Breuninger H."/>
            <person name="Symeonidi A."/>
            <person name="Radhakrishnan G.V."/>
            <person name="Van Nieuwerburgh F."/>
            <person name="Deforce D."/>
            <person name="Chang C."/>
            <person name="Karol K.G."/>
            <person name="Hedrich R."/>
            <person name="Ulvskov P."/>
            <person name="Glockner G."/>
            <person name="Delwiche C.F."/>
            <person name="Petrasek J."/>
            <person name="Van de Peer Y."/>
            <person name="Friml J."/>
            <person name="Beilby M."/>
            <person name="Dolan L."/>
            <person name="Kohara Y."/>
            <person name="Sugano S."/>
            <person name="Fujiyama A."/>
            <person name="Delaux P.-M."/>
            <person name="Quint M."/>
            <person name="TheiBen G."/>
            <person name="Hagemann M."/>
            <person name="Harholt J."/>
            <person name="Dunand C."/>
            <person name="Zachgo S."/>
            <person name="Langdale J."/>
            <person name="Maumus F."/>
            <person name="Straeten D.V.D."/>
            <person name="Gould S.B."/>
            <person name="Rensing S.A."/>
        </authorList>
    </citation>
    <scope>NUCLEOTIDE SEQUENCE [LARGE SCALE GENOMIC DNA]</scope>
    <source>
        <strain evidence="6 7">S276</strain>
    </source>
</reference>
<dbReference type="AlphaFoldDB" id="A0A388M0V1"/>
<dbReference type="InterPro" id="IPR057460">
    <property type="entry name" value="CAF17_C"/>
</dbReference>
<name>A0A388M0V1_CHABU</name>
<dbReference type="GO" id="GO:0016226">
    <property type="term" value="P:iron-sulfur cluster assembly"/>
    <property type="evidence" value="ECO:0007669"/>
    <property type="project" value="TreeGrafter"/>
</dbReference>
<comment type="subcellular location">
    <subcellularLocation>
        <location evidence="1">Mitochondrion</location>
    </subcellularLocation>
</comment>
<dbReference type="PANTHER" id="PTHR22602">
    <property type="entry name" value="TRANSFERASE CAF17, MITOCHONDRIAL-RELATED"/>
    <property type="match status" value="1"/>
</dbReference>
<keyword evidence="3" id="KW-0496">Mitochondrion</keyword>
<organism evidence="6 7">
    <name type="scientific">Chara braunii</name>
    <name type="common">Braun's stonewort</name>
    <dbReference type="NCBI Taxonomy" id="69332"/>
    <lineage>
        <taxon>Eukaryota</taxon>
        <taxon>Viridiplantae</taxon>
        <taxon>Streptophyta</taxon>
        <taxon>Charophyceae</taxon>
        <taxon>Charales</taxon>
        <taxon>Characeae</taxon>
        <taxon>Chara</taxon>
    </lineage>
</organism>
<feature type="compositionally biased region" description="Low complexity" evidence="4">
    <location>
        <begin position="129"/>
        <end position="148"/>
    </location>
</feature>
<dbReference type="SUPFAM" id="SSF103025">
    <property type="entry name" value="Folate-binding domain"/>
    <property type="match status" value="1"/>
</dbReference>
<accession>A0A388M0V1</accession>
<comment type="caution">
    <text evidence="6">The sequence shown here is derived from an EMBL/GenBank/DDBJ whole genome shotgun (WGS) entry which is preliminary data.</text>
</comment>